<proteinExistence type="inferred from homology"/>
<feature type="transmembrane region" description="Helical" evidence="2">
    <location>
        <begin position="542"/>
        <end position="566"/>
    </location>
</feature>
<dbReference type="KEGG" id="rub:GBA63_18770"/>
<evidence type="ECO:0000313" key="4">
    <source>
        <dbReference type="EMBL" id="QIN84456.1"/>
    </source>
</evidence>
<evidence type="ECO:0000259" key="3">
    <source>
        <dbReference type="Pfam" id="PF03109"/>
    </source>
</evidence>
<keyword evidence="2" id="KW-0472">Membrane</keyword>
<dbReference type="GO" id="GO:0016740">
    <property type="term" value="F:transferase activity"/>
    <property type="evidence" value="ECO:0007669"/>
    <property type="project" value="UniProtKB-KW"/>
</dbReference>
<accession>A0A6G8QD87</accession>
<dbReference type="Pfam" id="PF03109">
    <property type="entry name" value="ABC1"/>
    <property type="match status" value="1"/>
</dbReference>
<keyword evidence="5" id="KW-1185">Reference proteome</keyword>
<reference evidence="4 5" key="1">
    <citation type="submission" date="2019-10" db="EMBL/GenBank/DDBJ databases">
        <title>Rubrobacter sp nov SCSIO 52090 isolated from a deep-sea sediment in the South China Sea.</title>
        <authorList>
            <person name="Chen R.W."/>
        </authorList>
    </citation>
    <scope>NUCLEOTIDE SEQUENCE [LARGE SCALE GENOMIC DNA]</scope>
    <source>
        <strain evidence="4 5">SCSIO 52909</strain>
    </source>
</reference>
<keyword evidence="2" id="KW-0812">Transmembrane</keyword>
<gene>
    <name evidence="4" type="ORF">GBA63_18770</name>
</gene>
<feature type="domain" description="ABC1 atypical kinase-like" evidence="3">
    <location>
        <begin position="109"/>
        <end position="352"/>
    </location>
</feature>
<comment type="similarity">
    <text evidence="1">Belongs to the protein kinase superfamily. ADCK protein kinase family.</text>
</comment>
<evidence type="ECO:0000313" key="5">
    <source>
        <dbReference type="Proteomes" id="UP000501452"/>
    </source>
</evidence>
<dbReference type="EMBL" id="CP045119">
    <property type="protein sequence ID" value="QIN84456.1"/>
    <property type="molecule type" value="Genomic_DNA"/>
</dbReference>
<dbReference type="Proteomes" id="UP000501452">
    <property type="component" value="Chromosome"/>
</dbReference>
<sequence>MLAWVFATFRTGGRVENRRGGSHLNRYRQIAEALSRHGLGYMVGIFGLEQFVPFHRGLFSHERREEPYTRPEHLRLALEDLGATFIKLGQILSTRPDLLPPDYVSELSKLQDAAPPVPGEEVRGLLVEELGLPPEKVFASFDPEPLAAASIGQAHVATLAAGTDVVVKVRRPGVVEQVEEDLMILQSLAARANRRWEVAERYDIVALAREFAETLRAELDYVREGRSAGRFAENFAGDEDVHIPQVYQETSTARVLTLERIRGIKVNDLAALDAAGIDRTELAGRAAGMVLDMIFEHGFFHADPHPGNFFVEEGGVLGIIDFGMVGTVDEATQEQLARLLVAITSQDADRLVDAFLELGFAKRRVRRDLLRQDLSRLLSRYNGLPLGEIPLGSLIEEALSIVRRHHLQFPPNLVLLLKMTIMSEGMGTQLDPGFNLTSALAPYAERLVMRRYSPSVVARRLKATGMEAAQLGLDLPEQLRRIAGDIERGDLEVGVRPEGFEPMFGRFERLANRIVLGIITAAFINGLAVLVSVYHPGGPGRWIGLMLAAGFATAAALGLYLAWSILRPGRRR</sequence>
<evidence type="ECO:0000256" key="1">
    <source>
        <dbReference type="ARBA" id="ARBA00009670"/>
    </source>
</evidence>
<dbReference type="SUPFAM" id="SSF56112">
    <property type="entry name" value="Protein kinase-like (PK-like)"/>
    <property type="match status" value="1"/>
</dbReference>
<dbReference type="PANTHER" id="PTHR10566:SF113">
    <property type="entry name" value="PROTEIN ACTIVITY OF BC1 COMPLEX KINASE 7, CHLOROPLASTIC"/>
    <property type="match status" value="1"/>
</dbReference>
<dbReference type="InterPro" id="IPR050154">
    <property type="entry name" value="UbiB_kinase"/>
</dbReference>
<keyword evidence="4" id="KW-0808">Transferase</keyword>
<protein>
    <submittedName>
        <fullName evidence="4">Phosphotransferase</fullName>
    </submittedName>
</protein>
<feature type="transmembrane region" description="Helical" evidence="2">
    <location>
        <begin position="514"/>
        <end position="536"/>
    </location>
</feature>
<dbReference type="InterPro" id="IPR004147">
    <property type="entry name" value="ABC1_dom"/>
</dbReference>
<keyword evidence="2" id="KW-1133">Transmembrane helix</keyword>
<dbReference type="InterPro" id="IPR011009">
    <property type="entry name" value="Kinase-like_dom_sf"/>
</dbReference>
<name>A0A6G8QD87_9ACTN</name>
<organism evidence="4 5">
    <name type="scientific">Rubrobacter tropicus</name>
    <dbReference type="NCBI Taxonomy" id="2653851"/>
    <lineage>
        <taxon>Bacteria</taxon>
        <taxon>Bacillati</taxon>
        <taxon>Actinomycetota</taxon>
        <taxon>Rubrobacteria</taxon>
        <taxon>Rubrobacterales</taxon>
        <taxon>Rubrobacteraceae</taxon>
        <taxon>Rubrobacter</taxon>
    </lineage>
</organism>
<dbReference type="AlphaFoldDB" id="A0A6G8QD87"/>
<dbReference type="PANTHER" id="PTHR10566">
    <property type="entry name" value="CHAPERONE-ACTIVITY OF BC1 COMPLEX CABC1 -RELATED"/>
    <property type="match status" value="1"/>
</dbReference>
<dbReference type="CDD" id="cd05121">
    <property type="entry name" value="ABC1_ADCK3-like"/>
    <property type="match status" value="1"/>
</dbReference>
<evidence type="ECO:0000256" key="2">
    <source>
        <dbReference type="SAM" id="Phobius"/>
    </source>
</evidence>